<keyword evidence="4" id="KW-0862">Zinc</keyword>
<accession>A0A0E9NCW1</accession>
<evidence type="ECO:0000313" key="9">
    <source>
        <dbReference type="Proteomes" id="UP000033140"/>
    </source>
</evidence>
<sequence>MARVTLGAIHERKDHPRQTAAGRSLALRCVATHSLPCQSLRTQVLPALGGPRRRPDDTTARPPSSPPAITASNINPQGSRPPPDRPTAKQHTPVLGVLTTQYIPYDTHSYETHVTNTMPAPITMQRKESFSWDSSRFGTSWKEEVARWEDDVASFTTPYSDFDTATSASYLPKLEATFCRDFSCCGKTLSDLHDLLQHYEEQHVRFEDDITATSQVTLAQTAGIPDEAATSRARGERAPDVRMLKRRAMLRLDDMYNTSASQPPSSASSETASNVDDYDDIAFDTSILSAPRPAKRPYMKSPSTPGVEDVFLPFSAISTAATSPASSAPHTPVMGHIQPMLGFEDAYLSGKKNAVRSMIPPRSPPPMVIDHPGSTLVVDKPYKCKVPGCDKAYKNQNGLKYHKLHGHCNSNNPLQTSPPPVNTNAATVLGEGGLPALPASLTTHIAVEKPYRCELCCKRYKNLNGLKYHRAHSHLGVAAPGATGAGVAVGQMPTMAGGLGAGVGVVSIFGNGTAPVM</sequence>
<keyword evidence="9" id="KW-1185">Reference proteome</keyword>
<dbReference type="EMBL" id="BACD03000010">
    <property type="protein sequence ID" value="GAO47702.1"/>
    <property type="molecule type" value="Genomic_DNA"/>
</dbReference>
<feature type="domain" description="C2H2-type" evidence="7">
    <location>
        <begin position="451"/>
        <end position="479"/>
    </location>
</feature>
<gene>
    <name evidence="8" type="ORF">G7K_1901-t1</name>
</gene>
<dbReference type="SUPFAM" id="SSF57667">
    <property type="entry name" value="beta-beta-alpha zinc fingers"/>
    <property type="match status" value="1"/>
</dbReference>
<dbReference type="PROSITE" id="PS50157">
    <property type="entry name" value="ZINC_FINGER_C2H2_2"/>
    <property type="match status" value="2"/>
</dbReference>
<evidence type="ECO:0000313" key="8">
    <source>
        <dbReference type="EMBL" id="GAO47702.1"/>
    </source>
</evidence>
<dbReference type="STRING" id="698492.A0A0E9NCW1"/>
<feature type="domain" description="C2H2-type" evidence="7">
    <location>
        <begin position="382"/>
        <end position="412"/>
    </location>
</feature>
<feature type="compositionally biased region" description="Low complexity" evidence="6">
    <location>
        <begin position="258"/>
        <end position="273"/>
    </location>
</feature>
<dbReference type="Gene3D" id="3.30.160.60">
    <property type="entry name" value="Classic Zinc Finger"/>
    <property type="match status" value="1"/>
</dbReference>
<comment type="caution">
    <text evidence="8">The sequence shown here is derived from an EMBL/GenBank/DDBJ whole genome shotgun (WGS) entry which is preliminary data.</text>
</comment>
<evidence type="ECO:0000256" key="3">
    <source>
        <dbReference type="ARBA" id="ARBA00022771"/>
    </source>
</evidence>
<feature type="region of interest" description="Disordered" evidence="6">
    <location>
        <begin position="1"/>
        <end position="21"/>
    </location>
</feature>
<evidence type="ECO:0000256" key="1">
    <source>
        <dbReference type="ARBA" id="ARBA00022723"/>
    </source>
</evidence>
<reference evidence="8 9" key="3">
    <citation type="journal article" date="2015" name="Genome Announc.">
        <title>Draft Genome Sequence of the Archiascomycetous Yeast Saitoella complicata.</title>
        <authorList>
            <person name="Yamauchi K."/>
            <person name="Kondo S."/>
            <person name="Hamamoto M."/>
            <person name="Takahashi Y."/>
            <person name="Ogura Y."/>
            <person name="Hayashi T."/>
            <person name="Nishida H."/>
        </authorList>
    </citation>
    <scope>NUCLEOTIDE SEQUENCE [LARGE SCALE GENOMIC DNA]</scope>
    <source>
        <strain evidence="8 9">NRRL Y-17804</strain>
    </source>
</reference>
<evidence type="ECO:0000256" key="4">
    <source>
        <dbReference type="ARBA" id="ARBA00022833"/>
    </source>
</evidence>
<feature type="region of interest" description="Disordered" evidence="6">
    <location>
        <begin position="42"/>
        <end position="92"/>
    </location>
</feature>
<evidence type="ECO:0000256" key="5">
    <source>
        <dbReference type="PROSITE-ProRule" id="PRU00042"/>
    </source>
</evidence>
<dbReference type="InterPro" id="IPR013087">
    <property type="entry name" value="Znf_C2H2_type"/>
</dbReference>
<dbReference type="PANTHER" id="PTHR23057:SF0">
    <property type="entry name" value="JUXTAPOSED WITH ANOTHER ZINC FINGER PROTEIN 1"/>
    <property type="match status" value="1"/>
</dbReference>
<dbReference type="PANTHER" id="PTHR23057">
    <property type="entry name" value="JUXTAPOSED WITH ANOTHER ZINC FINGER PROTEIN 1"/>
    <property type="match status" value="1"/>
</dbReference>
<keyword evidence="1" id="KW-0479">Metal-binding</keyword>
<feature type="region of interest" description="Disordered" evidence="6">
    <location>
        <begin position="256"/>
        <end position="275"/>
    </location>
</feature>
<dbReference type="GO" id="GO:0005634">
    <property type="term" value="C:nucleus"/>
    <property type="evidence" value="ECO:0007669"/>
    <property type="project" value="TreeGrafter"/>
</dbReference>
<dbReference type="AlphaFoldDB" id="A0A0E9NCW1"/>
<dbReference type="SMART" id="SM00355">
    <property type="entry name" value="ZnF_C2H2"/>
    <property type="match status" value="3"/>
</dbReference>
<reference evidence="8 9" key="1">
    <citation type="journal article" date="2011" name="J. Gen. Appl. Microbiol.">
        <title>Draft genome sequencing of the enigmatic yeast Saitoella complicata.</title>
        <authorList>
            <person name="Nishida H."/>
            <person name="Hamamoto M."/>
            <person name="Sugiyama J."/>
        </authorList>
    </citation>
    <scope>NUCLEOTIDE SEQUENCE [LARGE SCALE GENOMIC DNA]</scope>
    <source>
        <strain evidence="8 9">NRRL Y-17804</strain>
    </source>
</reference>
<dbReference type="InterPro" id="IPR051580">
    <property type="entry name" value="ZnF-Chromatin_assoc"/>
</dbReference>
<dbReference type="GO" id="GO:0008270">
    <property type="term" value="F:zinc ion binding"/>
    <property type="evidence" value="ECO:0007669"/>
    <property type="project" value="UniProtKB-KW"/>
</dbReference>
<dbReference type="InterPro" id="IPR036236">
    <property type="entry name" value="Znf_C2H2_sf"/>
</dbReference>
<dbReference type="PROSITE" id="PS00028">
    <property type="entry name" value="ZINC_FINGER_C2H2_1"/>
    <property type="match status" value="2"/>
</dbReference>
<name>A0A0E9NCW1_SAICN</name>
<evidence type="ECO:0000256" key="2">
    <source>
        <dbReference type="ARBA" id="ARBA00022737"/>
    </source>
</evidence>
<evidence type="ECO:0000259" key="7">
    <source>
        <dbReference type="PROSITE" id="PS50157"/>
    </source>
</evidence>
<organism evidence="8 9">
    <name type="scientific">Saitoella complicata (strain BCRC 22490 / CBS 7301 / JCM 7358 / NBRC 10748 / NRRL Y-17804)</name>
    <dbReference type="NCBI Taxonomy" id="698492"/>
    <lineage>
        <taxon>Eukaryota</taxon>
        <taxon>Fungi</taxon>
        <taxon>Dikarya</taxon>
        <taxon>Ascomycota</taxon>
        <taxon>Taphrinomycotina</taxon>
        <taxon>Taphrinomycotina incertae sedis</taxon>
        <taxon>Saitoella</taxon>
    </lineage>
</organism>
<proteinExistence type="predicted"/>
<keyword evidence="3 5" id="KW-0863">Zinc-finger</keyword>
<dbReference type="Proteomes" id="UP000033140">
    <property type="component" value="Unassembled WGS sequence"/>
</dbReference>
<reference evidence="8 9" key="2">
    <citation type="journal article" date="2014" name="J. Gen. Appl. Microbiol.">
        <title>The early diverging ascomycetous budding yeast Saitoella complicata has three histone deacetylases belonging to the Clr6, Hos2, and Rpd3 lineages.</title>
        <authorList>
            <person name="Nishida H."/>
            <person name="Matsumoto T."/>
            <person name="Kondo S."/>
            <person name="Hamamoto M."/>
            <person name="Yoshikawa H."/>
        </authorList>
    </citation>
    <scope>NUCLEOTIDE SEQUENCE [LARGE SCALE GENOMIC DNA]</scope>
    <source>
        <strain evidence="8 9">NRRL Y-17804</strain>
    </source>
</reference>
<evidence type="ECO:0000256" key="6">
    <source>
        <dbReference type="SAM" id="MobiDB-lite"/>
    </source>
</evidence>
<keyword evidence="2" id="KW-0677">Repeat</keyword>
<protein>
    <recommendedName>
        <fullName evidence="7">C2H2-type domain-containing protein</fullName>
    </recommendedName>
</protein>